<reference evidence="4" key="1">
    <citation type="submission" date="2020-11" db="EMBL/GenBank/DDBJ databases">
        <authorList>
            <person name="Tran Van P."/>
        </authorList>
    </citation>
    <scope>NUCLEOTIDE SEQUENCE</scope>
</reference>
<dbReference type="PANTHER" id="PTHR11005">
    <property type="entry name" value="LYSOSOMAL ACID LIPASE-RELATED"/>
    <property type="match status" value="1"/>
</dbReference>
<proteinExistence type="predicted"/>
<protein>
    <submittedName>
        <fullName evidence="4">(California timema) hypothetical protein</fullName>
    </submittedName>
</protein>
<evidence type="ECO:0000256" key="2">
    <source>
        <dbReference type="ARBA" id="ARBA00023098"/>
    </source>
</evidence>
<dbReference type="Gene3D" id="3.40.50.1820">
    <property type="entry name" value="alpha/beta hydrolase"/>
    <property type="match status" value="1"/>
</dbReference>
<dbReference type="InterPro" id="IPR029058">
    <property type="entry name" value="AB_hydrolase_fold"/>
</dbReference>
<name>A0A7R9JHI1_TIMCA</name>
<accession>A0A7R9JHI1</accession>
<dbReference type="SUPFAM" id="SSF53474">
    <property type="entry name" value="alpha/beta-Hydrolases"/>
    <property type="match status" value="1"/>
</dbReference>
<gene>
    <name evidence="4" type="ORF">TCMB3V08_LOCUS11802</name>
</gene>
<organism evidence="4">
    <name type="scientific">Timema californicum</name>
    <name type="common">California timema</name>
    <name type="synonym">Walking stick</name>
    <dbReference type="NCBI Taxonomy" id="61474"/>
    <lineage>
        <taxon>Eukaryota</taxon>
        <taxon>Metazoa</taxon>
        <taxon>Ecdysozoa</taxon>
        <taxon>Arthropoda</taxon>
        <taxon>Hexapoda</taxon>
        <taxon>Insecta</taxon>
        <taxon>Pterygota</taxon>
        <taxon>Neoptera</taxon>
        <taxon>Polyneoptera</taxon>
        <taxon>Phasmatodea</taxon>
        <taxon>Timematodea</taxon>
        <taxon>Timematoidea</taxon>
        <taxon>Timematidae</taxon>
        <taxon>Timema</taxon>
    </lineage>
</organism>
<evidence type="ECO:0000256" key="1">
    <source>
        <dbReference type="ARBA" id="ARBA00022963"/>
    </source>
</evidence>
<dbReference type="InterPro" id="IPR000073">
    <property type="entry name" value="AB_hydrolase_1"/>
</dbReference>
<dbReference type="EMBL" id="OE190785">
    <property type="protein sequence ID" value="CAD7579268.1"/>
    <property type="molecule type" value="Genomic_DNA"/>
</dbReference>
<dbReference type="AlphaFoldDB" id="A0A7R9JHI1"/>
<feature type="domain" description="AB hydrolase-1" evidence="3">
    <location>
        <begin position="6"/>
        <end position="111"/>
    </location>
</feature>
<dbReference type="GO" id="GO:0016042">
    <property type="term" value="P:lipid catabolic process"/>
    <property type="evidence" value="ECO:0007669"/>
    <property type="project" value="UniProtKB-KW"/>
</dbReference>
<keyword evidence="1" id="KW-0442">Lipid degradation</keyword>
<evidence type="ECO:0000313" key="4">
    <source>
        <dbReference type="EMBL" id="CAD7579268.1"/>
    </source>
</evidence>
<sequence length="205" mass="23330">MIGYILADAGFDVWLGNYRGNSYSNQHISLDTDSADYWDFSWHENGFYDLPAMIDHIRSQTGQDKIYYIGHSMGTTGFFVMGSMRPEYNDKIRAMFSLAPIAYMSHMTSPFLQLISQYITELQVQLLQSSCTLEESMFTLKKRGHQLISPKVRFSGCVCWKGISLSRQKSDSPGAFVGKASAYLAKSLILWVRSLDRHQLILPKV</sequence>
<dbReference type="Pfam" id="PF00561">
    <property type="entry name" value="Abhydrolase_1"/>
    <property type="match status" value="1"/>
</dbReference>
<evidence type="ECO:0000259" key="3">
    <source>
        <dbReference type="Pfam" id="PF00561"/>
    </source>
</evidence>
<keyword evidence="2" id="KW-0443">Lipid metabolism</keyword>